<feature type="region of interest" description="Disordered" evidence="1">
    <location>
        <begin position="31"/>
        <end position="94"/>
    </location>
</feature>
<gene>
    <name evidence="2" type="ORF">Tco_0895948</name>
</gene>
<proteinExistence type="predicted"/>
<feature type="compositionally biased region" description="Low complexity" evidence="1">
    <location>
        <begin position="67"/>
        <end position="77"/>
    </location>
</feature>
<protein>
    <recommendedName>
        <fullName evidence="4">DUF4283 domain-containing protein</fullName>
    </recommendedName>
</protein>
<evidence type="ECO:0000313" key="3">
    <source>
        <dbReference type="Proteomes" id="UP001151760"/>
    </source>
</evidence>
<organism evidence="2 3">
    <name type="scientific">Tanacetum coccineum</name>
    <dbReference type="NCBI Taxonomy" id="301880"/>
    <lineage>
        <taxon>Eukaryota</taxon>
        <taxon>Viridiplantae</taxon>
        <taxon>Streptophyta</taxon>
        <taxon>Embryophyta</taxon>
        <taxon>Tracheophyta</taxon>
        <taxon>Spermatophyta</taxon>
        <taxon>Magnoliopsida</taxon>
        <taxon>eudicotyledons</taxon>
        <taxon>Gunneridae</taxon>
        <taxon>Pentapetalae</taxon>
        <taxon>asterids</taxon>
        <taxon>campanulids</taxon>
        <taxon>Asterales</taxon>
        <taxon>Asteraceae</taxon>
        <taxon>Asteroideae</taxon>
        <taxon>Anthemideae</taxon>
        <taxon>Anthemidinae</taxon>
        <taxon>Tanacetum</taxon>
    </lineage>
</organism>
<evidence type="ECO:0000256" key="1">
    <source>
        <dbReference type="SAM" id="MobiDB-lite"/>
    </source>
</evidence>
<comment type="caution">
    <text evidence="2">The sequence shown here is derived from an EMBL/GenBank/DDBJ whole genome shotgun (WGS) entry which is preliminary data.</text>
</comment>
<keyword evidence="3" id="KW-1185">Reference proteome</keyword>
<feature type="compositionally biased region" description="Polar residues" evidence="1">
    <location>
        <begin position="31"/>
        <end position="44"/>
    </location>
</feature>
<sequence>MEKGFLYKRRVKEKENNANIRSDITSRTRVTACSSNEHTNNNDIGNKGNHVSEADGSSNMFESSYGNTNDVNTDNVNLETPLESNKDDDVNTNANVEPTASASLLAFVSFATLLKGDASQKSLNSYTLITPARKGVDVVVPLESIRVVSERFANSAYGFFLGKWVAYPVVANYVRNTWSKYGLADVELKDTIMVAMPKLVGEGFYMCAIRVEYEWKPPRCLSCKVFGYVLNECPKKIVPDVVKNSNNPRKATRGVPVGQNVSFKSTKQVYKPVCKKNGAITSGNMKQAEVVRQEVAEMGSLNVAHGSSSNTPIIDKIDKLERQIIYGKLMFVDDDRISLISTNYVDNESEVEVVFDETTNLMPSKISKGENDRGYSNNSMLEQWRETNRDDDYDPYDDDLYESHDMSNHLQAIWDNLNIIVCGRMKKYIMFDS</sequence>
<feature type="compositionally biased region" description="Polar residues" evidence="1">
    <location>
        <begin position="55"/>
        <end position="66"/>
    </location>
</feature>
<evidence type="ECO:0008006" key="4">
    <source>
        <dbReference type="Google" id="ProtNLM"/>
    </source>
</evidence>
<evidence type="ECO:0000313" key="2">
    <source>
        <dbReference type="EMBL" id="GJT26011.1"/>
    </source>
</evidence>
<reference evidence="2" key="1">
    <citation type="journal article" date="2022" name="Int. J. Mol. Sci.">
        <title>Draft Genome of Tanacetum Coccineum: Genomic Comparison of Closely Related Tanacetum-Family Plants.</title>
        <authorList>
            <person name="Yamashiro T."/>
            <person name="Shiraishi A."/>
            <person name="Nakayama K."/>
            <person name="Satake H."/>
        </authorList>
    </citation>
    <scope>NUCLEOTIDE SEQUENCE</scope>
</reference>
<reference evidence="2" key="2">
    <citation type="submission" date="2022-01" db="EMBL/GenBank/DDBJ databases">
        <authorList>
            <person name="Yamashiro T."/>
            <person name="Shiraishi A."/>
            <person name="Satake H."/>
            <person name="Nakayama K."/>
        </authorList>
    </citation>
    <scope>NUCLEOTIDE SEQUENCE</scope>
</reference>
<dbReference type="EMBL" id="BQNB010014258">
    <property type="protein sequence ID" value="GJT26011.1"/>
    <property type="molecule type" value="Genomic_DNA"/>
</dbReference>
<name>A0ABQ5CJF4_9ASTR</name>
<dbReference type="Proteomes" id="UP001151760">
    <property type="component" value="Unassembled WGS sequence"/>
</dbReference>
<accession>A0ABQ5CJF4</accession>